<gene>
    <name evidence="2" type="ORF">RESH_02705</name>
</gene>
<dbReference type="EMBL" id="ANOF01000085">
    <property type="protein sequence ID" value="EMI26812.1"/>
    <property type="molecule type" value="Genomic_DNA"/>
</dbReference>
<accession>M5SGJ2</accession>
<dbReference type="AlphaFoldDB" id="M5SGJ2"/>
<name>M5SGJ2_9BACT</name>
<proteinExistence type="predicted"/>
<organism evidence="2 3">
    <name type="scientific">Rhodopirellula europaea SH398</name>
    <dbReference type="NCBI Taxonomy" id="1263868"/>
    <lineage>
        <taxon>Bacteria</taxon>
        <taxon>Pseudomonadati</taxon>
        <taxon>Planctomycetota</taxon>
        <taxon>Planctomycetia</taxon>
        <taxon>Pirellulales</taxon>
        <taxon>Pirellulaceae</taxon>
        <taxon>Rhodopirellula</taxon>
    </lineage>
</organism>
<sequence>MTHLVRLLVASYFVCEFLLDFEVKWYVRLPVFLVGPVLLSALFRYGYLHPYGGDWVDVIRPAEDDTGRSGS</sequence>
<dbReference type="Proteomes" id="UP000011996">
    <property type="component" value="Unassembled WGS sequence"/>
</dbReference>
<evidence type="ECO:0000313" key="3">
    <source>
        <dbReference type="Proteomes" id="UP000011996"/>
    </source>
</evidence>
<evidence type="ECO:0000313" key="2">
    <source>
        <dbReference type="EMBL" id="EMI26812.1"/>
    </source>
</evidence>
<dbReference type="PATRIC" id="fig|1263868.3.peg.2935"/>
<dbReference type="RefSeq" id="WP_008666845.1">
    <property type="nucleotide sequence ID" value="NZ_ANOF01000085.1"/>
</dbReference>
<comment type="caution">
    <text evidence="2">The sequence shown here is derived from an EMBL/GenBank/DDBJ whole genome shotgun (WGS) entry which is preliminary data.</text>
</comment>
<keyword evidence="1" id="KW-1133">Transmembrane helix</keyword>
<evidence type="ECO:0000256" key="1">
    <source>
        <dbReference type="SAM" id="Phobius"/>
    </source>
</evidence>
<reference evidence="2 3" key="1">
    <citation type="journal article" date="2013" name="Mar. Genomics">
        <title>Expression of sulfatases in Rhodopirellula baltica and the diversity of sulfatases in the genus Rhodopirellula.</title>
        <authorList>
            <person name="Wegner C.E."/>
            <person name="Richter-Heitmann T."/>
            <person name="Klindworth A."/>
            <person name="Klockow C."/>
            <person name="Richter M."/>
            <person name="Achstetter T."/>
            <person name="Glockner F.O."/>
            <person name="Harder J."/>
        </authorList>
    </citation>
    <scope>NUCLEOTIDE SEQUENCE [LARGE SCALE GENOMIC DNA]</scope>
    <source>
        <strain evidence="2 3">SH398</strain>
    </source>
</reference>
<protein>
    <submittedName>
        <fullName evidence="2">Uncharacterized protein</fullName>
    </submittedName>
</protein>
<keyword evidence="1" id="KW-0472">Membrane</keyword>
<keyword evidence="1" id="KW-0812">Transmembrane</keyword>
<feature type="transmembrane region" description="Helical" evidence="1">
    <location>
        <begin position="25"/>
        <end position="43"/>
    </location>
</feature>